<name>A0A6S6WH05_9PLEO</name>
<dbReference type="EMBL" id="HG992985">
    <property type="protein sequence ID" value="CAE7205352.1"/>
    <property type="molecule type" value="Genomic_DNA"/>
</dbReference>
<protein>
    <submittedName>
        <fullName evidence="4">Hippurate hydrolase</fullName>
    </submittedName>
</protein>
<evidence type="ECO:0000313" key="4">
    <source>
        <dbReference type="EMBL" id="CAE7205352.1"/>
    </source>
</evidence>
<accession>A0A6S6WH05</accession>
<dbReference type="Proteomes" id="UP000472372">
    <property type="component" value="Chromosome 9"/>
</dbReference>
<dbReference type="Gene3D" id="3.40.630.10">
    <property type="entry name" value="Zn peptidases"/>
    <property type="match status" value="2"/>
</dbReference>
<reference evidence="4" key="1">
    <citation type="submission" date="2021-02" db="EMBL/GenBank/DDBJ databases">
        <authorList>
            <person name="Syme A R."/>
            <person name="Syme A R."/>
            <person name="Moolhuijzen P."/>
        </authorList>
    </citation>
    <scope>NUCLEOTIDE SEQUENCE</scope>
    <source>
        <strain evidence="4">W1-1</strain>
    </source>
</reference>
<feature type="binding site" evidence="2">
    <location>
        <position position="114"/>
    </location>
    <ligand>
        <name>Mn(2+)</name>
        <dbReference type="ChEBI" id="CHEBI:29035"/>
        <label>2</label>
    </ligand>
</feature>
<feature type="binding site" evidence="2">
    <location>
        <position position="150"/>
    </location>
    <ligand>
        <name>Mn(2+)</name>
        <dbReference type="ChEBI" id="CHEBI:29035"/>
        <label>2</label>
    </ligand>
</feature>
<dbReference type="PIRSF" id="PIRSF005962">
    <property type="entry name" value="Pept_M20D_amidohydro"/>
    <property type="match status" value="1"/>
</dbReference>
<dbReference type="SUPFAM" id="SSF53187">
    <property type="entry name" value="Zn-dependent exopeptidases"/>
    <property type="match status" value="1"/>
</dbReference>
<evidence type="ECO:0000313" key="5">
    <source>
        <dbReference type="Proteomes" id="UP000472372"/>
    </source>
</evidence>
<dbReference type="PANTHER" id="PTHR11014:SF63">
    <property type="entry name" value="METALLOPEPTIDASE, PUTATIVE (AFU_ORTHOLOGUE AFUA_6G09600)-RELATED"/>
    <property type="match status" value="1"/>
</dbReference>
<dbReference type="AlphaFoldDB" id="A0A6S6WH05"/>
<evidence type="ECO:0000256" key="2">
    <source>
        <dbReference type="PIRSR" id="PIRSR005962-1"/>
    </source>
</evidence>
<sequence length="452" mass="49395">MPSITEVVKGNRPDLTSYEELYKWFHTHPELSFQEKKTAEAIVKHLETFKVYTIHSCIGGHGVAASFSNGPGKTVLLRADIDALPVEEQTGLAYASTARMKDLDGVEKPVMHACGHDMHITALLAAAECLVKCKDQWSGELILVFQPAEERAGGAQNMVDDGLYKLVKEPDVVIGAHVMPERAGVIGTKHGLIASSSDRFQCVQNRFYSLSKLNPPTPTCKLINQHANRLRILGRQAHASTPHRGIDPILQAASTIMRLQSIVSREVDPLDFAVVTVSAFHAGDAENIIPSEANLKIDVRAALPSTRDRVLASVKRIIASEASASNNPNVPTLTPTTQFPLLFNDTDVTARLEESFSRHFPPGRQGYQNDIARLQGSEDFGILATAIGKPSCFFLYGGTEHEVWDRAEREDRLNEDVPGNHSPFFAPVVQPTLTVGMEGYVVAALTFLGKEG</sequence>
<dbReference type="InterPro" id="IPR002933">
    <property type="entry name" value="Peptidase_M20"/>
</dbReference>
<dbReference type="Pfam" id="PF01546">
    <property type="entry name" value="Peptidase_M20"/>
    <property type="match status" value="1"/>
</dbReference>
<dbReference type="GO" id="GO:0046872">
    <property type="term" value="F:metal ion binding"/>
    <property type="evidence" value="ECO:0007669"/>
    <property type="project" value="UniProtKB-KW"/>
</dbReference>
<feature type="binding site" evidence="2">
    <location>
        <position position="116"/>
    </location>
    <ligand>
        <name>Mn(2+)</name>
        <dbReference type="ChEBI" id="CHEBI:29035"/>
        <label>2</label>
    </ligand>
</feature>
<comment type="cofactor">
    <cofactor evidence="2">
        <name>Mn(2+)</name>
        <dbReference type="ChEBI" id="CHEBI:29035"/>
    </cofactor>
    <text evidence="2">The Mn(2+) ion enhances activity.</text>
</comment>
<dbReference type="InterPro" id="IPR017439">
    <property type="entry name" value="Amidohydrolase"/>
</dbReference>
<dbReference type="InterPro" id="IPR036264">
    <property type="entry name" value="Bact_exopeptidase_dim_dom"/>
</dbReference>
<organism evidence="4 5">
    <name type="scientific">Pyrenophora teres f. teres</name>
    <dbReference type="NCBI Taxonomy" id="97479"/>
    <lineage>
        <taxon>Eukaryota</taxon>
        <taxon>Fungi</taxon>
        <taxon>Dikarya</taxon>
        <taxon>Ascomycota</taxon>
        <taxon>Pezizomycotina</taxon>
        <taxon>Dothideomycetes</taxon>
        <taxon>Pleosporomycetidae</taxon>
        <taxon>Pleosporales</taxon>
        <taxon>Pleosporineae</taxon>
        <taxon>Pleosporaceae</taxon>
        <taxon>Pyrenophora</taxon>
    </lineage>
</organism>
<evidence type="ECO:0000256" key="1">
    <source>
        <dbReference type="ARBA" id="ARBA00006247"/>
    </source>
</evidence>
<keyword evidence="2" id="KW-0464">Manganese</keyword>
<dbReference type="GO" id="GO:0016787">
    <property type="term" value="F:hydrolase activity"/>
    <property type="evidence" value="ECO:0007669"/>
    <property type="project" value="UniProtKB-KW"/>
</dbReference>
<evidence type="ECO:0000259" key="3">
    <source>
        <dbReference type="Pfam" id="PF07687"/>
    </source>
</evidence>
<comment type="similarity">
    <text evidence="1">Belongs to the peptidase M20A family.</text>
</comment>
<keyword evidence="4" id="KW-0378">Hydrolase</keyword>
<dbReference type="Pfam" id="PF07687">
    <property type="entry name" value="M20_dimer"/>
    <property type="match status" value="1"/>
</dbReference>
<feature type="domain" description="Peptidase M20 dimerisation" evidence="3">
    <location>
        <begin position="229"/>
        <end position="323"/>
    </location>
</feature>
<keyword evidence="2" id="KW-0479">Metal-binding</keyword>
<dbReference type="SUPFAM" id="SSF55031">
    <property type="entry name" value="Bacterial exopeptidase dimerisation domain"/>
    <property type="match status" value="1"/>
</dbReference>
<gene>
    <name evidence="4" type="ORF">PTTW11_09292</name>
</gene>
<proteinExistence type="inferred from homology"/>
<dbReference type="InterPro" id="IPR011650">
    <property type="entry name" value="Peptidase_M20_dimer"/>
</dbReference>
<dbReference type="Gene3D" id="3.30.70.360">
    <property type="match status" value="1"/>
</dbReference>
<feature type="binding site" evidence="2">
    <location>
        <position position="177"/>
    </location>
    <ligand>
        <name>Mn(2+)</name>
        <dbReference type="ChEBI" id="CHEBI:29035"/>
        <label>2</label>
    </ligand>
</feature>
<dbReference type="PANTHER" id="PTHR11014">
    <property type="entry name" value="PEPTIDASE M20 FAMILY MEMBER"/>
    <property type="match status" value="1"/>
</dbReference>